<organism evidence="2 3">
    <name type="scientific">Streptomyces lydicamycinicus</name>
    <dbReference type="NCBI Taxonomy" id="1546107"/>
    <lineage>
        <taxon>Bacteria</taxon>
        <taxon>Bacillati</taxon>
        <taxon>Actinomycetota</taxon>
        <taxon>Actinomycetes</taxon>
        <taxon>Kitasatosporales</taxon>
        <taxon>Streptomycetaceae</taxon>
        <taxon>Streptomyces</taxon>
    </lineage>
</organism>
<dbReference type="EMBL" id="BBNO01000007">
    <property type="protein sequence ID" value="GAO11022.1"/>
    <property type="molecule type" value="Genomic_DNA"/>
</dbReference>
<dbReference type="Proteomes" id="UP000048965">
    <property type="component" value="Unassembled WGS sequence"/>
</dbReference>
<reference evidence="2 3" key="2">
    <citation type="journal article" date="2015" name="Stand. Genomic Sci.">
        <title>Draft genome sequence of marine-derived Streptomyces sp. TP-A0598, a producer of anti-MRSA antibiotic lydicamycins.</title>
        <authorList>
            <person name="Komaki H."/>
            <person name="Ichikawa N."/>
            <person name="Hosoyama A."/>
            <person name="Fujita N."/>
            <person name="Igarashi Y."/>
        </authorList>
    </citation>
    <scope>NUCLEOTIDE SEQUENCE [LARGE SCALE GENOMIC DNA]</scope>
    <source>
        <strain evidence="2 3">NBRC 110027</strain>
    </source>
</reference>
<evidence type="ECO:0000313" key="2">
    <source>
        <dbReference type="EMBL" id="GAO11022.1"/>
    </source>
</evidence>
<proteinExistence type="predicted"/>
<keyword evidence="3" id="KW-1185">Reference proteome</keyword>
<evidence type="ECO:0000313" key="3">
    <source>
        <dbReference type="Proteomes" id="UP000048965"/>
    </source>
</evidence>
<protein>
    <submittedName>
        <fullName evidence="2">Uncharacterized protein</fullName>
    </submittedName>
</protein>
<feature type="region of interest" description="Disordered" evidence="1">
    <location>
        <begin position="36"/>
        <end position="71"/>
    </location>
</feature>
<dbReference type="AlphaFoldDB" id="A0A0P4RD20"/>
<reference evidence="3" key="1">
    <citation type="submission" date="2014-09" db="EMBL/GenBank/DDBJ databases">
        <title>Whole genome shotgun sequence of Streptomyces sp. NBRC 110027.</title>
        <authorList>
            <person name="Komaki H."/>
            <person name="Ichikawa N."/>
            <person name="Katano-Makiyama Y."/>
            <person name="Hosoyama A."/>
            <person name="Hashimoto M."/>
            <person name="Uohara A."/>
            <person name="Kitahashi Y."/>
            <person name="Ohji S."/>
            <person name="Kimura A."/>
            <person name="Yamazoe A."/>
            <person name="Igarashi Y."/>
            <person name="Fujita N."/>
        </authorList>
    </citation>
    <scope>NUCLEOTIDE SEQUENCE [LARGE SCALE GENOMIC DNA]</scope>
    <source>
        <strain evidence="3">NBRC 110027</strain>
    </source>
</reference>
<sequence>MAIVLVGVARGDLSNEEWARLGPHLPKTLDAAGVHTSTLPVPASGHRGNSVSAPSLPSIAPMKPSAVHAAG</sequence>
<accession>A0A0P4RD20</accession>
<evidence type="ECO:0000256" key="1">
    <source>
        <dbReference type="SAM" id="MobiDB-lite"/>
    </source>
</evidence>
<gene>
    <name evidence="2" type="ORF">TPA0598_07_07460</name>
</gene>
<name>A0A0P4RD20_9ACTN</name>
<comment type="caution">
    <text evidence="2">The sequence shown here is derived from an EMBL/GenBank/DDBJ whole genome shotgun (WGS) entry which is preliminary data.</text>
</comment>